<evidence type="ECO:0000313" key="3">
    <source>
        <dbReference type="Proteomes" id="UP000800041"/>
    </source>
</evidence>
<dbReference type="AlphaFoldDB" id="A0A6G1H028"/>
<name>A0A6G1H028_9PEZI</name>
<feature type="region of interest" description="Disordered" evidence="1">
    <location>
        <begin position="492"/>
        <end position="590"/>
    </location>
</feature>
<feature type="compositionally biased region" description="Acidic residues" evidence="1">
    <location>
        <begin position="528"/>
        <end position="590"/>
    </location>
</feature>
<feature type="compositionally biased region" description="Low complexity" evidence="1">
    <location>
        <begin position="38"/>
        <end position="54"/>
    </location>
</feature>
<protein>
    <submittedName>
        <fullName evidence="2">Uncharacterized protein</fullName>
    </submittedName>
</protein>
<feature type="compositionally biased region" description="Polar residues" evidence="1">
    <location>
        <begin position="66"/>
        <end position="81"/>
    </location>
</feature>
<keyword evidence="3" id="KW-1185">Reference proteome</keyword>
<dbReference type="OrthoDB" id="5275938at2759"/>
<organism evidence="2 3">
    <name type="scientific">Aulographum hederae CBS 113979</name>
    <dbReference type="NCBI Taxonomy" id="1176131"/>
    <lineage>
        <taxon>Eukaryota</taxon>
        <taxon>Fungi</taxon>
        <taxon>Dikarya</taxon>
        <taxon>Ascomycota</taxon>
        <taxon>Pezizomycotina</taxon>
        <taxon>Dothideomycetes</taxon>
        <taxon>Pleosporomycetidae</taxon>
        <taxon>Aulographales</taxon>
        <taxon>Aulographaceae</taxon>
    </lineage>
</organism>
<sequence>MTAVNTQRPAEDAATKLERLKKRIQNLQTLQDAVLSNSAPSMTSTSDTPSLPSTNNMASAPHNLHNARTPTDSPSTNSMSTMPEHHQQIAENATPVSDLSTCDVTPTKTLRGSTTLECPVGSTLFGADVDCQLIFGTGNDCEVFMVSSSALKNSSRIWMGLIQESATGSSSGPGLQTLRVPNLLRSTSALHDTLSILMNIIHLQFDLLPTELNFNQLEDLMLVSKEYEHRMLIRPFVKEWVGRLPDTELNTRSVFWLRMSWELLDYQTFCTLANRLLYTCRSSKLGNALFTPEGERLSEDQLPELYRESFNARAYTIMLIISSGWIEQKRQGLFEDVLSKLKKWVEARENREGSCKLSGNTDELACNALRLGGLIRNLTLHGLWPLPTTTLHLPLSVGNFVENLESFHILDLPGHNGICDLDDKERRSALLEKCISLGPGVVSNSMEDDGLLKHFAVLARPLDGLSKYETSIGFRQKDSKNVDRNVHLNRLQASSVSSDGATANVSKGTDDEMAMDIDGPSGPGADADVLDVDADSDSDSDYSPPDDDGLSVVSEDCEEYPLPDFHDEESSDESEDGEDDDGLEISDDEE</sequence>
<dbReference type="Proteomes" id="UP000800041">
    <property type="component" value="Unassembled WGS sequence"/>
</dbReference>
<proteinExistence type="predicted"/>
<dbReference type="EMBL" id="ML977157">
    <property type="protein sequence ID" value="KAF1986397.1"/>
    <property type="molecule type" value="Genomic_DNA"/>
</dbReference>
<accession>A0A6G1H028</accession>
<evidence type="ECO:0000256" key="1">
    <source>
        <dbReference type="SAM" id="MobiDB-lite"/>
    </source>
</evidence>
<feature type="region of interest" description="Disordered" evidence="1">
    <location>
        <begin position="33"/>
        <end position="81"/>
    </location>
</feature>
<gene>
    <name evidence="2" type="ORF">K402DRAFT_393875</name>
</gene>
<evidence type="ECO:0000313" key="2">
    <source>
        <dbReference type="EMBL" id="KAF1986397.1"/>
    </source>
</evidence>
<reference evidence="2" key="1">
    <citation type="journal article" date="2020" name="Stud. Mycol.">
        <title>101 Dothideomycetes genomes: a test case for predicting lifestyles and emergence of pathogens.</title>
        <authorList>
            <person name="Haridas S."/>
            <person name="Albert R."/>
            <person name="Binder M."/>
            <person name="Bloem J."/>
            <person name="Labutti K."/>
            <person name="Salamov A."/>
            <person name="Andreopoulos B."/>
            <person name="Baker S."/>
            <person name="Barry K."/>
            <person name="Bills G."/>
            <person name="Bluhm B."/>
            <person name="Cannon C."/>
            <person name="Castanera R."/>
            <person name="Culley D."/>
            <person name="Daum C."/>
            <person name="Ezra D."/>
            <person name="Gonzalez J."/>
            <person name="Henrissat B."/>
            <person name="Kuo A."/>
            <person name="Liang C."/>
            <person name="Lipzen A."/>
            <person name="Lutzoni F."/>
            <person name="Magnuson J."/>
            <person name="Mondo S."/>
            <person name="Nolan M."/>
            <person name="Ohm R."/>
            <person name="Pangilinan J."/>
            <person name="Park H.-J."/>
            <person name="Ramirez L."/>
            <person name="Alfaro M."/>
            <person name="Sun H."/>
            <person name="Tritt A."/>
            <person name="Yoshinaga Y."/>
            <person name="Zwiers L.-H."/>
            <person name="Turgeon B."/>
            <person name="Goodwin S."/>
            <person name="Spatafora J."/>
            <person name="Crous P."/>
            <person name="Grigoriev I."/>
        </authorList>
    </citation>
    <scope>NUCLEOTIDE SEQUENCE</scope>
    <source>
        <strain evidence="2">CBS 113979</strain>
    </source>
</reference>
<feature type="compositionally biased region" description="Polar residues" evidence="1">
    <location>
        <begin position="492"/>
        <end position="507"/>
    </location>
</feature>